<dbReference type="GO" id="GO:0005768">
    <property type="term" value="C:endosome"/>
    <property type="evidence" value="ECO:0007669"/>
    <property type="project" value="UniProtKB-ARBA"/>
</dbReference>
<accession>A0AAV0E3E2</accession>
<dbReference type="Proteomes" id="UP001152523">
    <property type="component" value="Unassembled WGS sequence"/>
</dbReference>
<dbReference type="GO" id="GO:0035091">
    <property type="term" value="F:phosphatidylinositol binding"/>
    <property type="evidence" value="ECO:0007669"/>
    <property type="project" value="InterPro"/>
</dbReference>
<evidence type="ECO:0000259" key="6">
    <source>
        <dbReference type="PROSITE" id="PS50195"/>
    </source>
</evidence>
<dbReference type="GO" id="GO:0016020">
    <property type="term" value="C:membrane"/>
    <property type="evidence" value="ECO:0007669"/>
    <property type="project" value="UniProtKB-ARBA"/>
</dbReference>
<gene>
    <name evidence="7" type="ORF">CEPIT_LOCUS19888</name>
</gene>
<evidence type="ECO:0000256" key="1">
    <source>
        <dbReference type="ARBA" id="ARBA00022723"/>
    </source>
</evidence>
<dbReference type="Pfam" id="PF13901">
    <property type="entry name" value="RH_dom"/>
    <property type="match status" value="1"/>
</dbReference>
<dbReference type="SMART" id="SM01175">
    <property type="entry name" value="DUF4206"/>
    <property type="match status" value="1"/>
</dbReference>
<proteinExistence type="predicted"/>
<dbReference type="EMBL" id="CAMAPF010000196">
    <property type="protein sequence ID" value="CAH9112314.1"/>
    <property type="molecule type" value="Genomic_DNA"/>
</dbReference>
<dbReference type="PROSITE" id="PS50195">
    <property type="entry name" value="PX"/>
    <property type="match status" value="1"/>
</dbReference>
<dbReference type="InterPro" id="IPR051366">
    <property type="entry name" value="DEF8"/>
</dbReference>
<dbReference type="InterPro" id="IPR036871">
    <property type="entry name" value="PX_dom_sf"/>
</dbReference>
<dbReference type="PANTHER" id="PTHR12326">
    <property type="entry name" value="PLECKSTRIN HOMOLOGY DOMAIN CONTAINING PROTEIN"/>
    <property type="match status" value="1"/>
</dbReference>
<dbReference type="Pfam" id="PF00787">
    <property type="entry name" value="PX"/>
    <property type="match status" value="1"/>
</dbReference>
<evidence type="ECO:0000313" key="8">
    <source>
        <dbReference type="Proteomes" id="UP001152523"/>
    </source>
</evidence>
<feature type="region of interest" description="Disordered" evidence="5">
    <location>
        <begin position="19"/>
        <end position="45"/>
    </location>
</feature>
<dbReference type="InterPro" id="IPR001683">
    <property type="entry name" value="PX_dom"/>
</dbReference>
<sequence>MSRSPEMIEGTAENLSVAVESNCDPPDHDSLLSRKSDGGDTLTDYSSCESEYERYCSANSATGTPTVYSSLVTTSFLEFPHSFKIGDEHLNGWNNGSYRKLPESRYPGHYLHENEFCYQKIEAEKELVGARGETDLYENADLFLMHDDSSIERLDICAGSGVKFEDLPVMRNVEEEEKSHIHGSEEDMNMVVVVKEVKNSGSSRNSHSEDDYSIFGGETDAEDKIELYYSSNLPPLSQKHSDHDKKFCMNSSIAFGSDDWDDFVQETKSVVLLAQDDFQADSNQNFEVKSGCLPNTSKMPIKFSGVSSKVQQDEANRVLVTNKPKHTSPLEHSDLLKNCKGEHPNVLHTQNNQSYVVDAFSKFLKESSVQNVLRKNRDGISGQSHQCDISEEEIQTNSSSMDSKIKTLYVEPHLVSVSGEHSEEAKTMNLDLNGLYSEIVHDMEEILLDSGEPSGFALGNKIYQSYIPLLSRDGGTTASICSRDDASPINQHPWRIRGIEVIGARQRKGNVSLSERILGIKEHTLYKIRVWSGEENWDVERRFRDFSTLYHHLKKAFADQGWVLPPPWSSIERESIKLFCSASPDVIAERSVLIQECLQSTLHSRFPSASLNPLFGFLSPAHDIPNPLKSDSNITFGKTISLIVQNRPFKSVKQLLDEQHHSCAGCYINFGGGKSRVEEFVQTLGWGRPRLCEYSGQLYCSSCHRNETAVLPARVLHYWDFSYYSVSQMAKSYLESIYSQPMLCVSAVNPVLFSKVLTLQRVTNMRKRIGVMLPFVRCSFRGSIFKAVGSRRYLLESSDFFALKDLIDLSKGVFSALPVMVETISRKIVEHIAEQCLICCDVGIPCNARQHCDDLSSLIFPFQEGEIERCKSCNSVFHKKCFKKTPTCPCGSHLNPGPESNGGGIVGNKSKHFLSALFPKVRSPRPSHNRDQDTVILMGSLPSNTL</sequence>
<dbReference type="PANTHER" id="PTHR12326:SF3">
    <property type="entry name" value="DIFFERENTIALLY EXPRESSED IN FDCP 8 HOMOLOG"/>
    <property type="match status" value="1"/>
</dbReference>
<dbReference type="Gene3D" id="3.30.1520.10">
    <property type="entry name" value="Phox-like domain"/>
    <property type="match status" value="1"/>
</dbReference>
<keyword evidence="3" id="KW-0863">Zinc-finger</keyword>
<organism evidence="7 8">
    <name type="scientific">Cuscuta epithymum</name>
    <dbReference type="NCBI Taxonomy" id="186058"/>
    <lineage>
        <taxon>Eukaryota</taxon>
        <taxon>Viridiplantae</taxon>
        <taxon>Streptophyta</taxon>
        <taxon>Embryophyta</taxon>
        <taxon>Tracheophyta</taxon>
        <taxon>Spermatophyta</taxon>
        <taxon>Magnoliopsida</taxon>
        <taxon>eudicotyledons</taxon>
        <taxon>Gunneridae</taxon>
        <taxon>Pentapetalae</taxon>
        <taxon>asterids</taxon>
        <taxon>lamiids</taxon>
        <taxon>Solanales</taxon>
        <taxon>Convolvulaceae</taxon>
        <taxon>Cuscuteae</taxon>
        <taxon>Cuscuta</taxon>
        <taxon>Cuscuta subgen. Cuscuta</taxon>
    </lineage>
</organism>
<keyword evidence="2" id="KW-0677">Repeat</keyword>
<evidence type="ECO:0000256" key="3">
    <source>
        <dbReference type="ARBA" id="ARBA00022771"/>
    </source>
</evidence>
<name>A0AAV0E3E2_9ASTE</name>
<evidence type="ECO:0000256" key="5">
    <source>
        <dbReference type="SAM" id="MobiDB-lite"/>
    </source>
</evidence>
<comment type="caution">
    <text evidence="7">The sequence shown here is derived from an EMBL/GenBank/DDBJ whole genome shotgun (WGS) entry which is preliminary data.</text>
</comment>
<feature type="compositionally biased region" description="Basic and acidic residues" evidence="5">
    <location>
        <begin position="25"/>
        <end position="38"/>
    </location>
</feature>
<feature type="domain" description="PX" evidence="6">
    <location>
        <begin position="504"/>
        <end position="625"/>
    </location>
</feature>
<keyword evidence="1" id="KW-0479">Metal-binding</keyword>
<reference evidence="7" key="1">
    <citation type="submission" date="2022-07" db="EMBL/GenBank/DDBJ databases">
        <authorList>
            <person name="Macas J."/>
            <person name="Novak P."/>
            <person name="Neumann P."/>
        </authorList>
    </citation>
    <scope>NUCLEOTIDE SEQUENCE</scope>
</reference>
<dbReference type="SUPFAM" id="SSF64268">
    <property type="entry name" value="PX domain"/>
    <property type="match status" value="1"/>
</dbReference>
<keyword evidence="8" id="KW-1185">Reference proteome</keyword>
<dbReference type="CDD" id="cd06093">
    <property type="entry name" value="PX_domain"/>
    <property type="match status" value="1"/>
</dbReference>
<protein>
    <recommendedName>
        <fullName evidence="6">PX domain-containing protein</fullName>
    </recommendedName>
</protein>
<dbReference type="InterPro" id="IPR025258">
    <property type="entry name" value="RH_dom"/>
</dbReference>
<evidence type="ECO:0000256" key="2">
    <source>
        <dbReference type="ARBA" id="ARBA00022737"/>
    </source>
</evidence>
<evidence type="ECO:0000256" key="4">
    <source>
        <dbReference type="ARBA" id="ARBA00022833"/>
    </source>
</evidence>
<evidence type="ECO:0000313" key="7">
    <source>
        <dbReference type="EMBL" id="CAH9112314.1"/>
    </source>
</evidence>
<dbReference type="AlphaFoldDB" id="A0AAV0E3E2"/>
<dbReference type="GO" id="GO:0008270">
    <property type="term" value="F:zinc ion binding"/>
    <property type="evidence" value="ECO:0007669"/>
    <property type="project" value="UniProtKB-KW"/>
</dbReference>
<keyword evidence="4" id="KW-0862">Zinc</keyword>